<dbReference type="EMBL" id="CM045771">
    <property type="protein sequence ID" value="KAI7989737.1"/>
    <property type="molecule type" value="Genomic_DNA"/>
</dbReference>
<gene>
    <name evidence="1" type="ORF">LOK49_LG13G02333</name>
</gene>
<keyword evidence="1" id="KW-0808">Transferase</keyword>
<proteinExistence type="predicted"/>
<reference evidence="1 2" key="1">
    <citation type="journal article" date="2022" name="Plant J.">
        <title>Chromosome-level genome of Camellia lanceoleosa provides a valuable resource for understanding genome evolution and self-incompatibility.</title>
        <authorList>
            <person name="Gong W."/>
            <person name="Xiao S."/>
            <person name="Wang L."/>
            <person name="Liao Z."/>
            <person name="Chang Y."/>
            <person name="Mo W."/>
            <person name="Hu G."/>
            <person name="Li W."/>
            <person name="Zhao G."/>
            <person name="Zhu H."/>
            <person name="Hu X."/>
            <person name="Ji K."/>
            <person name="Xiang X."/>
            <person name="Song Q."/>
            <person name="Yuan D."/>
            <person name="Jin S."/>
            <person name="Zhang L."/>
        </authorList>
    </citation>
    <scope>NUCLEOTIDE SEQUENCE [LARGE SCALE GENOMIC DNA]</scope>
    <source>
        <strain evidence="1">SQ_2022a</strain>
    </source>
</reference>
<accession>A0ACC0FNP8</accession>
<evidence type="ECO:0000313" key="2">
    <source>
        <dbReference type="Proteomes" id="UP001060215"/>
    </source>
</evidence>
<evidence type="ECO:0000313" key="1">
    <source>
        <dbReference type="EMBL" id="KAI7989737.1"/>
    </source>
</evidence>
<organism evidence="1 2">
    <name type="scientific">Camellia lanceoleosa</name>
    <dbReference type="NCBI Taxonomy" id="1840588"/>
    <lineage>
        <taxon>Eukaryota</taxon>
        <taxon>Viridiplantae</taxon>
        <taxon>Streptophyta</taxon>
        <taxon>Embryophyta</taxon>
        <taxon>Tracheophyta</taxon>
        <taxon>Spermatophyta</taxon>
        <taxon>Magnoliopsida</taxon>
        <taxon>eudicotyledons</taxon>
        <taxon>Gunneridae</taxon>
        <taxon>Pentapetalae</taxon>
        <taxon>asterids</taxon>
        <taxon>Ericales</taxon>
        <taxon>Theaceae</taxon>
        <taxon>Camellia</taxon>
    </lineage>
</organism>
<keyword evidence="2" id="KW-1185">Reference proteome</keyword>
<comment type="caution">
    <text evidence="1">The sequence shown here is derived from an EMBL/GenBank/DDBJ whole genome shotgun (WGS) entry which is preliminary data.</text>
</comment>
<name>A0ACC0FNP8_9ERIC</name>
<keyword evidence="1" id="KW-0418">Kinase</keyword>
<sequence>MLGEAINPSERLHRSNGRRCKCCHIYFWVIPAGDTQVKGEPSTSKRRNIAENDVEASSNDSEPELVAERRFLRSPYLAVQTLISVPKPREQVADAEALLNITNTDFGRQGRASTSAEDGYGCTRVGKCLILFFCGNILHMDFGDCFEAPMNREKFPKKVPFQLTRTLVKAMEVNGIRGNFCLICENVMQVLRKRKDNVTAMMEEDFFIILHDMLAEMEKATKLQPVPDAHVPVMKFKYQGISIDLLYARLGHLRWLNNIDWQTVQSLNGYRVADQILKLVPNVEIEQDAYGMLQCIPYPNEYVDTFKPCPHCAFFMGLQRKQGVKVEEGQKQIPSYVFPYGYKRSPLSRHANQQSERTSEEDAEGCRSHSAEKQLKWKRDSEMLGRDADSNHEVRPSTVVDYSETGYTKRVLNRKEGADDDNGELVKPCKHFARAENDKSAPGLNICVKNLSCEPTIALGMTAESQNGASSEPVQKPVMRHVF</sequence>
<protein>
    <submittedName>
        <fullName evidence="1">Serine/threonine-protein kinase TOR</fullName>
    </submittedName>
</protein>
<dbReference type="Proteomes" id="UP001060215">
    <property type="component" value="Chromosome 14"/>
</dbReference>